<dbReference type="InterPro" id="IPR030395">
    <property type="entry name" value="GP_PDE_dom"/>
</dbReference>
<dbReference type="GO" id="GO:0008889">
    <property type="term" value="F:glycerophosphodiester phosphodiesterase activity"/>
    <property type="evidence" value="ECO:0007669"/>
    <property type="project" value="UniProtKB-EC"/>
</dbReference>
<dbReference type="PROSITE" id="PS51704">
    <property type="entry name" value="GP_PDE"/>
    <property type="match status" value="1"/>
</dbReference>
<comment type="similarity">
    <text evidence="1">Belongs to the glycerophosphoryl diester phosphodiesterase family.</text>
</comment>
<dbReference type="EnsemblPlants" id="EMT25815">
    <property type="protein sequence ID" value="EMT25815"/>
    <property type="gene ID" value="F775_30077"/>
</dbReference>
<dbReference type="InterPro" id="IPR017946">
    <property type="entry name" value="PLC-like_Pdiesterase_TIM-brl"/>
</dbReference>
<dbReference type="FunFam" id="3.20.20.190:FF:000034">
    <property type="entry name" value="Glycerophosphodiester phosphodiesterase GDPD2"/>
    <property type="match status" value="1"/>
</dbReference>
<dbReference type="PANTHER" id="PTHR22958">
    <property type="entry name" value="GLYCEROPHOSPHORYL DIESTER PHOSPHODIESTERASE"/>
    <property type="match status" value="1"/>
</dbReference>
<accession>M8BLH1</accession>
<evidence type="ECO:0000256" key="3">
    <source>
        <dbReference type="ARBA" id="ARBA00022798"/>
    </source>
</evidence>
<dbReference type="Pfam" id="PF03009">
    <property type="entry name" value="GDPD"/>
    <property type="match status" value="2"/>
</dbReference>
<dbReference type="EC" id="3.1.4.46" evidence="2"/>
<dbReference type="PANTHER" id="PTHR22958:SF1">
    <property type="entry name" value="GLYCEROPHOSPHOCHOLINE PHOSPHODIESTERASE GPCPD1"/>
    <property type="match status" value="1"/>
</dbReference>
<reference evidence="6" key="1">
    <citation type="submission" date="2015-06" db="UniProtKB">
        <authorList>
            <consortium name="EnsemblPlants"/>
        </authorList>
    </citation>
    <scope>IDENTIFICATION</scope>
</reference>
<evidence type="ECO:0000256" key="2">
    <source>
        <dbReference type="ARBA" id="ARBA00012247"/>
    </source>
</evidence>
<dbReference type="AlphaFoldDB" id="M8BLH1"/>
<evidence type="ECO:0000256" key="4">
    <source>
        <dbReference type="ARBA" id="ARBA00022801"/>
    </source>
</evidence>
<dbReference type="GO" id="GO:0006071">
    <property type="term" value="P:glycerol metabolic process"/>
    <property type="evidence" value="ECO:0007669"/>
    <property type="project" value="UniProtKB-KW"/>
</dbReference>
<comment type="catalytic activity">
    <reaction evidence="5">
        <text>a sn-glycero-3-phosphodiester + H2O = an alcohol + sn-glycerol 3-phosphate + H(+)</text>
        <dbReference type="Rhea" id="RHEA:12969"/>
        <dbReference type="ChEBI" id="CHEBI:15377"/>
        <dbReference type="ChEBI" id="CHEBI:15378"/>
        <dbReference type="ChEBI" id="CHEBI:30879"/>
        <dbReference type="ChEBI" id="CHEBI:57597"/>
        <dbReference type="ChEBI" id="CHEBI:83408"/>
        <dbReference type="EC" id="3.1.4.46"/>
    </reaction>
</comment>
<dbReference type="GO" id="GO:0046475">
    <property type="term" value="P:glycerophospholipid catabolic process"/>
    <property type="evidence" value="ECO:0007669"/>
    <property type="project" value="TreeGrafter"/>
</dbReference>
<protein>
    <recommendedName>
        <fullName evidence="2">glycerophosphodiester phosphodiesterase</fullName>
        <ecNumber evidence="2">3.1.4.46</ecNumber>
    </recommendedName>
</protein>
<sequence>MKRQQRGAGRRFAVIGHRGKGMNALASPDRRLQEVKENSIRSFNEAARFAVDYVEFDVQIKGLVLDWFVRNVIIFLMYPMWVTKDVCPVIFHDNFIVTEEHGKISEKRVTDLQLEDFLQYGPQNKQGKNGKPLLRKMKDGRVLNWNVQSDDPLCTLQEAFEKVNPRLGFNVELKFDDNLVYQDEELTHILQAILKACTIYMSHFRLVVFECAKDRPIIFSSFQPDAAQLMRKLQSTYPVYFLTNGGTEVYADVRRNSLEEAVKLCLASGMQGIVSEARAVFRFPTAIPKIKEADLSLLTYGTLNNVPEAVYMQHLMGVNGVIVDLVPEITGAVSDLIAVPETDVEINDLSGQVAKDAASTPNFTQREISFLLRLMPELVQ</sequence>
<dbReference type="SUPFAM" id="SSF51695">
    <property type="entry name" value="PLC-like phosphodiesterases"/>
    <property type="match status" value="1"/>
</dbReference>
<dbReference type="InterPro" id="IPR051578">
    <property type="entry name" value="GDPD"/>
</dbReference>
<proteinExistence type="inferred from homology"/>
<keyword evidence="4" id="KW-0378">Hydrolase</keyword>
<evidence type="ECO:0000256" key="1">
    <source>
        <dbReference type="ARBA" id="ARBA00007277"/>
    </source>
</evidence>
<evidence type="ECO:0000256" key="5">
    <source>
        <dbReference type="ARBA" id="ARBA00047512"/>
    </source>
</evidence>
<keyword evidence="3" id="KW-0319">Glycerol metabolism</keyword>
<evidence type="ECO:0000313" key="6">
    <source>
        <dbReference type="EnsemblPlants" id="EMT25815"/>
    </source>
</evidence>
<organism evidence="6">
    <name type="scientific">Aegilops tauschii</name>
    <name type="common">Tausch's goatgrass</name>
    <name type="synonym">Aegilops squarrosa</name>
    <dbReference type="NCBI Taxonomy" id="37682"/>
    <lineage>
        <taxon>Eukaryota</taxon>
        <taxon>Viridiplantae</taxon>
        <taxon>Streptophyta</taxon>
        <taxon>Embryophyta</taxon>
        <taxon>Tracheophyta</taxon>
        <taxon>Spermatophyta</taxon>
        <taxon>Magnoliopsida</taxon>
        <taxon>Liliopsida</taxon>
        <taxon>Poales</taxon>
        <taxon>Poaceae</taxon>
        <taxon>BOP clade</taxon>
        <taxon>Pooideae</taxon>
        <taxon>Triticodae</taxon>
        <taxon>Triticeae</taxon>
        <taxon>Triticinae</taxon>
        <taxon>Aegilops</taxon>
    </lineage>
</organism>
<dbReference type="Gene3D" id="3.20.20.190">
    <property type="entry name" value="Phosphatidylinositol (PI) phosphodiesterase"/>
    <property type="match status" value="1"/>
</dbReference>
<name>M8BLH1_AEGTA</name>